<reference evidence="2 3" key="1">
    <citation type="submission" date="2021-05" db="EMBL/GenBank/DDBJ databases">
        <title>Comparative genomic studies on the polysaccharide-degrading batcterial strains of the Flammeovirga genus.</title>
        <authorList>
            <person name="Zewei F."/>
            <person name="Zheng Z."/>
            <person name="Yu L."/>
            <person name="Ruyue G."/>
            <person name="Yanhong M."/>
            <person name="Yuanyuan C."/>
            <person name="Jingyan G."/>
            <person name="Wenjun H."/>
        </authorList>
    </citation>
    <scope>NUCLEOTIDE SEQUENCE [LARGE SCALE GENOMIC DNA]</scope>
    <source>
        <strain evidence="2 3">NBRC:100898</strain>
    </source>
</reference>
<sequence>MKKFLLLISFLFLSTLSFAQFHFGIGGGGSQGVGDLSPFSNLGYSAYLELGYNAGEKWDGILSGHVNAFAAVPVDPSLTHVWYQVPIMASGRYYIIGKEGTLFHPYVQGGIGGVKTYFLQHRGTGQDPKPIDDFWSFGIRGGVGATVAIFNLQLNYLYSGQYQGYTLGAVDFTVGFYF</sequence>
<evidence type="ECO:0000313" key="2">
    <source>
        <dbReference type="EMBL" id="QWG01286.1"/>
    </source>
</evidence>
<accession>A0AAX1N4H6</accession>
<keyword evidence="3" id="KW-1185">Reference proteome</keyword>
<protein>
    <recommendedName>
        <fullName evidence="4">Outer membrane protein beta-barrel domain-containing protein</fullName>
    </recommendedName>
</protein>
<keyword evidence="1" id="KW-0732">Signal</keyword>
<feature type="chain" id="PRO_5043735131" description="Outer membrane protein beta-barrel domain-containing protein" evidence="1">
    <location>
        <begin position="20"/>
        <end position="178"/>
    </location>
</feature>
<dbReference type="RefSeq" id="WP_169662795.1">
    <property type="nucleotide sequence ID" value="NZ_CP076132.1"/>
</dbReference>
<evidence type="ECO:0000313" key="3">
    <source>
        <dbReference type="Proteomes" id="UP000678679"/>
    </source>
</evidence>
<proteinExistence type="predicted"/>
<gene>
    <name evidence="2" type="ORF">KMW28_16710</name>
</gene>
<dbReference type="Proteomes" id="UP000678679">
    <property type="component" value="Chromosome 1"/>
</dbReference>
<dbReference type="EMBL" id="CP076132">
    <property type="protein sequence ID" value="QWG01286.1"/>
    <property type="molecule type" value="Genomic_DNA"/>
</dbReference>
<name>A0AAX1N4H6_9BACT</name>
<dbReference type="AlphaFoldDB" id="A0AAX1N4H6"/>
<evidence type="ECO:0008006" key="4">
    <source>
        <dbReference type="Google" id="ProtNLM"/>
    </source>
</evidence>
<dbReference type="KEGG" id="fya:KMW28_16710"/>
<organism evidence="2 3">
    <name type="scientific">Flammeovirga yaeyamensis</name>
    <dbReference type="NCBI Taxonomy" id="367791"/>
    <lineage>
        <taxon>Bacteria</taxon>
        <taxon>Pseudomonadati</taxon>
        <taxon>Bacteroidota</taxon>
        <taxon>Cytophagia</taxon>
        <taxon>Cytophagales</taxon>
        <taxon>Flammeovirgaceae</taxon>
        <taxon>Flammeovirga</taxon>
    </lineage>
</organism>
<evidence type="ECO:0000256" key="1">
    <source>
        <dbReference type="SAM" id="SignalP"/>
    </source>
</evidence>
<feature type="signal peptide" evidence="1">
    <location>
        <begin position="1"/>
        <end position="19"/>
    </location>
</feature>